<comment type="caution">
    <text evidence="2">The sequence shown here is derived from an EMBL/GenBank/DDBJ whole genome shotgun (WGS) entry which is preliminary data.</text>
</comment>
<feature type="chain" id="PRO_5047097200" description="Tetratricopeptide repeat-containing protein" evidence="1">
    <location>
        <begin position="22"/>
        <end position="214"/>
    </location>
</feature>
<dbReference type="SUPFAM" id="SSF48452">
    <property type="entry name" value="TPR-like"/>
    <property type="match status" value="1"/>
</dbReference>
<name>A0ABT2G9R9_9BACT</name>
<evidence type="ECO:0000256" key="1">
    <source>
        <dbReference type="SAM" id="SignalP"/>
    </source>
</evidence>
<dbReference type="Gene3D" id="1.25.40.10">
    <property type="entry name" value="Tetratricopeptide repeat domain"/>
    <property type="match status" value="1"/>
</dbReference>
<accession>A0ABT2G9R9</accession>
<dbReference type="RefSeq" id="WP_259414438.1">
    <property type="nucleotide sequence ID" value="NZ_JANWGH010000002.1"/>
</dbReference>
<evidence type="ECO:0008006" key="4">
    <source>
        <dbReference type="Google" id="ProtNLM"/>
    </source>
</evidence>
<protein>
    <recommendedName>
        <fullName evidence="4">Tetratricopeptide repeat-containing protein</fullName>
    </recommendedName>
</protein>
<gene>
    <name evidence="2" type="ORF">NY014_09930</name>
</gene>
<dbReference type="EMBL" id="JANWGH010000002">
    <property type="protein sequence ID" value="MCS5490750.1"/>
    <property type="molecule type" value="Genomic_DNA"/>
</dbReference>
<dbReference type="InterPro" id="IPR011990">
    <property type="entry name" value="TPR-like_helical_dom_sf"/>
</dbReference>
<feature type="signal peptide" evidence="1">
    <location>
        <begin position="1"/>
        <end position="21"/>
    </location>
</feature>
<keyword evidence="3" id="KW-1185">Reference proteome</keyword>
<proteinExistence type="predicted"/>
<evidence type="ECO:0000313" key="2">
    <source>
        <dbReference type="EMBL" id="MCS5490750.1"/>
    </source>
</evidence>
<reference evidence="2 3" key="1">
    <citation type="submission" date="2022-08" db="EMBL/GenBank/DDBJ databases">
        <title>Algoriphagus sp. CAU 1643 isolated from mud.</title>
        <authorList>
            <person name="Kim W."/>
        </authorList>
    </citation>
    <scope>NUCLEOTIDE SEQUENCE [LARGE SCALE GENOMIC DNA]</scope>
    <source>
        <strain evidence="2 3">CAU 1643</strain>
    </source>
</reference>
<organism evidence="2 3">
    <name type="scientific">Algoriphagus limi</name>
    <dbReference type="NCBI Taxonomy" id="2975273"/>
    <lineage>
        <taxon>Bacteria</taxon>
        <taxon>Pseudomonadati</taxon>
        <taxon>Bacteroidota</taxon>
        <taxon>Cytophagia</taxon>
        <taxon>Cytophagales</taxon>
        <taxon>Cyclobacteriaceae</taxon>
        <taxon>Algoriphagus</taxon>
    </lineage>
</organism>
<evidence type="ECO:0000313" key="3">
    <source>
        <dbReference type="Proteomes" id="UP001206788"/>
    </source>
</evidence>
<sequence length="214" mass="23623">MKKYLFIIVFLAVNVSLVAQANPAFQSAMKSQIQAMNQISDTQASAEVANAFLRIAEANSDEWLPLYYAALTKIEGAFRFDVNKDLEFDSAIELIQQASEISPNNSELTALHGYALMGKLSLDPVSRGQSMSPQVMQLFGLAINQDRENPRAVTLMAQMELGMAEFFGSGPQKACGMARIALDLYKSESAKIDENYIHPTWGVETAEELSKRCL</sequence>
<keyword evidence="1" id="KW-0732">Signal</keyword>
<dbReference type="Proteomes" id="UP001206788">
    <property type="component" value="Unassembled WGS sequence"/>
</dbReference>